<dbReference type="InterPro" id="IPR051909">
    <property type="entry name" value="MFP_Cation_Efflux"/>
</dbReference>
<dbReference type="Pfam" id="PF25973">
    <property type="entry name" value="BSH_CzcB"/>
    <property type="match status" value="1"/>
</dbReference>
<dbReference type="Gene3D" id="1.10.287.470">
    <property type="entry name" value="Helix hairpin bin"/>
    <property type="match status" value="1"/>
</dbReference>
<evidence type="ECO:0000259" key="3">
    <source>
        <dbReference type="Pfam" id="PF25973"/>
    </source>
</evidence>
<dbReference type="GO" id="GO:0015679">
    <property type="term" value="P:plasma membrane copper ion transport"/>
    <property type="evidence" value="ECO:0007669"/>
    <property type="project" value="TreeGrafter"/>
</dbReference>
<dbReference type="InterPro" id="IPR058647">
    <property type="entry name" value="BSH_CzcB-like"/>
</dbReference>
<dbReference type="SUPFAM" id="SSF111369">
    <property type="entry name" value="HlyD-like secretion proteins"/>
    <property type="match status" value="1"/>
</dbReference>
<keyword evidence="2" id="KW-0732">Signal</keyword>
<comment type="caution">
    <text evidence="4">The sequence shown here is derived from an EMBL/GenBank/DDBJ whole genome shotgun (WGS) entry which is preliminary data.</text>
</comment>
<dbReference type="Gene3D" id="2.40.30.170">
    <property type="match status" value="1"/>
</dbReference>
<protein>
    <submittedName>
        <fullName evidence="4">HlyD family efflux transporter periplasmic adaptor subunit</fullName>
    </submittedName>
</protein>
<dbReference type="GO" id="GO:0030288">
    <property type="term" value="C:outer membrane-bounded periplasmic space"/>
    <property type="evidence" value="ECO:0007669"/>
    <property type="project" value="TreeGrafter"/>
</dbReference>
<evidence type="ECO:0000313" key="4">
    <source>
        <dbReference type="EMBL" id="MBD8051673.1"/>
    </source>
</evidence>
<dbReference type="AlphaFoldDB" id="A0A927FKB6"/>
<reference evidence="4 5" key="1">
    <citation type="submission" date="2020-09" db="EMBL/GenBank/DDBJ databases">
        <title>Genome seq and assembly of Limnohabitants sp.</title>
        <authorList>
            <person name="Chhetri G."/>
        </authorList>
    </citation>
    <scope>NUCLEOTIDE SEQUENCE [LARGE SCALE GENOMIC DNA]</scope>
    <source>
        <strain evidence="4 5">JUR4</strain>
    </source>
</reference>
<dbReference type="PANTHER" id="PTHR30097">
    <property type="entry name" value="CATION EFFLUX SYSTEM PROTEIN CUSB"/>
    <property type="match status" value="1"/>
</dbReference>
<feature type="domain" description="CzcB-like barrel-sandwich hybrid" evidence="3">
    <location>
        <begin position="72"/>
        <end position="214"/>
    </location>
</feature>
<dbReference type="GO" id="GO:0046914">
    <property type="term" value="F:transition metal ion binding"/>
    <property type="evidence" value="ECO:0007669"/>
    <property type="project" value="TreeGrafter"/>
</dbReference>
<evidence type="ECO:0000256" key="2">
    <source>
        <dbReference type="SAM" id="SignalP"/>
    </source>
</evidence>
<feature type="chain" id="PRO_5037541436" evidence="2">
    <location>
        <begin position="22"/>
        <end position="367"/>
    </location>
</feature>
<gene>
    <name evidence="4" type="ORF">IC609_14090</name>
</gene>
<dbReference type="RefSeq" id="WP_191820152.1">
    <property type="nucleotide sequence ID" value="NZ_JACYFT010000003.1"/>
</dbReference>
<dbReference type="EMBL" id="JACYFT010000003">
    <property type="protein sequence ID" value="MBD8051673.1"/>
    <property type="molecule type" value="Genomic_DNA"/>
</dbReference>
<evidence type="ECO:0000313" key="5">
    <source>
        <dbReference type="Proteomes" id="UP000647424"/>
    </source>
</evidence>
<dbReference type="Gene3D" id="2.40.50.100">
    <property type="match status" value="1"/>
</dbReference>
<organism evidence="4 5">
    <name type="scientific">Limnohabitans radicicola</name>
    <dbReference type="NCBI Taxonomy" id="2771427"/>
    <lineage>
        <taxon>Bacteria</taxon>
        <taxon>Pseudomonadati</taxon>
        <taxon>Pseudomonadota</taxon>
        <taxon>Betaproteobacteria</taxon>
        <taxon>Burkholderiales</taxon>
        <taxon>Comamonadaceae</taxon>
        <taxon>Limnohabitans</taxon>
    </lineage>
</organism>
<dbReference type="Proteomes" id="UP000647424">
    <property type="component" value="Unassembled WGS sequence"/>
</dbReference>
<proteinExistence type="predicted"/>
<keyword evidence="1" id="KW-0813">Transport</keyword>
<dbReference type="GO" id="GO:0060003">
    <property type="term" value="P:copper ion export"/>
    <property type="evidence" value="ECO:0007669"/>
    <property type="project" value="TreeGrafter"/>
</dbReference>
<keyword evidence="5" id="KW-1185">Reference proteome</keyword>
<name>A0A927FKB6_9BURK</name>
<accession>A0A927FKB6</accession>
<sequence length="367" mass="37807">MSRLLKAFPFFLLAAQLQAFAQAPAAPAASAKTLALNAQQQAALGIQLAALQPAMGGLWLASATVSVPPGKEVTVTAPYPGVVTRIDAGLGDTVQAGAALASWSSPMLADARRQSREAQLEAQTAQAALQRDQALLAEGVIPAARLQLSQNKFQAAEAVRLAREAELRSAGTGAPSGDYASATLRSPLTGSVVDVAVSVGQRVDTGAVLFRVADTRQLQLDVVLSPDKAAQLKAGDTVSVPSRAAKAVLLGVSRGVDATQQAKARARVTVPGSLKAGEVLSVQLHPSLVSPNSAAWQVPARAVVLQQGQSWVFVATAKGFDATPVRVLSSNDDQSVIQPTTQTPLQASSRVAVTGLASLRALLQQGE</sequence>
<feature type="signal peptide" evidence="2">
    <location>
        <begin position="1"/>
        <end position="21"/>
    </location>
</feature>
<evidence type="ECO:0000256" key="1">
    <source>
        <dbReference type="ARBA" id="ARBA00022448"/>
    </source>
</evidence>
<dbReference type="PANTHER" id="PTHR30097:SF4">
    <property type="entry name" value="SLR6042 PROTEIN"/>
    <property type="match status" value="1"/>
</dbReference>